<sequence>MTQDLPAGLVTTTGKIGSELDGLGDIAIEDIAKLWRGMIDPIYKREMRDGAASRLENLFWRIWGSTRLRKTLTGSTLAALFMDISEDRPLRTTPRQSPQAALKKVTSRISPETLNNPSVSNYSDAENVPSAALSVQTRTPLPSILKKPHAEKPCATPGEPSSFKTTRILVPEIAVQKAKTTLTPAMGAPATVTAATSRDPPQKAGRKKPTFVANTSALSKRRPVVIRRKSSQTSPSAEVSEGSLLKSEAAAATTKADGPAQKPAIPEEQDNSAQGLSWQSLSYLRPDDGNNTNNQTTSSSPAPNTTTTTTRLSPPPIGFTTSSVHRHASPVRPPSTEQAATQPPSSSTSKTSSLVDPDFRSRFAERRRQEAAAAAATTTTTSDASSCATNPSSSSYLGNLLATSNIGKAAPPPRRASRSLSPATTRHLIMPPPQPPSESTDPAKYPTTRPSSSSSRGSSSNNRRGRRGSSSSLLSLSSLRSGGGEQQQQQQNRSSYEVTSVQNAFASGEFTLPKLSSNHLSAIIERARKKSPNRS</sequence>
<feature type="compositionally biased region" description="Low complexity" evidence="1">
    <location>
        <begin position="243"/>
        <end position="256"/>
    </location>
</feature>
<dbReference type="STRING" id="1408163.A0A0F4YYN8"/>
<dbReference type="Proteomes" id="UP000053958">
    <property type="component" value="Unassembled WGS sequence"/>
</dbReference>
<evidence type="ECO:0000313" key="2">
    <source>
        <dbReference type="EMBL" id="KKA23412.1"/>
    </source>
</evidence>
<evidence type="ECO:0008006" key="4">
    <source>
        <dbReference type="Google" id="ProtNLM"/>
    </source>
</evidence>
<gene>
    <name evidence="2" type="ORF">T310_2585</name>
</gene>
<feature type="compositionally biased region" description="Basic and acidic residues" evidence="1">
    <location>
        <begin position="357"/>
        <end position="370"/>
    </location>
</feature>
<dbReference type="OrthoDB" id="5424234at2759"/>
<dbReference type="RefSeq" id="XP_013330024.1">
    <property type="nucleotide sequence ID" value="XM_013474570.1"/>
</dbReference>
<feature type="compositionally biased region" description="Polar residues" evidence="1">
    <location>
        <begin position="496"/>
        <end position="505"/>
    </location>
</feature>
<feature type="compositionally biased region" description="Polar residues" evidence="1">
    <location>
        <begin position="271"/>
        <end position="282"/>
    </location>
</feature>
<protein>
    <recommendedName>
        <fullName evidence="4">Nitrogen regulatory protein areA GATA-like domain-containing protein</fullName>
    </recommendedName>
</protein>
<dbReference type="EMBL" id="LASV01000102">
    <property type="protein sequence ID" value="KKA23412.1"/>
    <property type="molecule type" value="Genomic_DNA"/>
</dbReference>
<feature type="compositionally biased region" description="Low complexity" evidence="1">
    <location>
        <begin position="371"/>
        <end position="392"/>
    </location>
</feature>
<proteinExistence type="predicted"/>
<feature type="region of interest" description="Disordered" evidence="1">
    <location>
        <begin position="405"/>
        <end position="535"/>
    </location>
</feature>
<dbReference type="GeneID" id="25314936"/>
<reference evidence="2 3" key="1">
    <citation type="submission" date="2015-04" db="EMBL/GenBank/DDBJ databases">
        <authorList>
            <person name="Heijne W.H."/>
            <person name="Fedorova N.D."/>
            <person name="Nierman W.C."/>
            <person name="Vollebregt A.W."/>
            <person name="Zhao Z."/>
            <person name="Wu L."/>
            <person name="Kumar M."/>
            <person name="Stam H."/>
            <person name="van den Berg M.A."/>
            <person name="Pel H.J."/>
        </authorList>
    </citation>
    <scope>NUCLEOTIDE SEQUENCE [LARGE SCALE GENOMIC DNA]</scope>
    <source>
        <strain evidence="2 3">CBS 393.64</strain>
    </source>
</reference>
<dbReference type="AlphaFoldDB" id="A0A0F4YYN8"/>
<feature type="compositionally biased region" description="Polar residues" evidence="1">
    <location>
        <begin position="107"/>
        <end position="123"/>
    </location>
</feature>
<feature type="compositionally biased region" description="Basic residues" evidence="1">
    <location>
        <begin position="219"/>
        <end position="230"/>
    </location>
</feature>
<name>A0A0F4YYN8_RASE3</name>
<feature type="region of interest" description="Disordered" evidence="1">
    <location>
        <begin position="89"/>
        <end position="123"/>
    </location>
</feature>
<feature type="compositionally biased region" description="Low complexity" evidence="1">
    <location>
        <begin position="290"/>
        <end position="312"/>
    </location>
</feature>
<comment type="caution">
    <text evidence="2">The sequence shown here is derived from an EMBL/GenBank/DDBJ whole genome shotgun (WGS) entry which is preliminary data.</text>
</comment>
<organism evidence="2 3">
    <name type="scientific">Rasamsonia emersonii (strain ATCC 16479 / CBS 393.64 / IMI 116815)</name>
    <dbReference type="NCBI Taxonomy" id="1408163"/>
    <lineage>
        <taxon>Eukaryota</taxon>
        <taxon>Fungi</taxon>
        <taxon>Dikarya</taxon>
        <taxon>Ascomycota</taxon>
        <taxon>Pezizomycotina</taxon>
        <taxon>Eurotiomycetes</taxon>
        <taxon>Eurotiomycetidae</taxon>
        <taxon>Eurotiales</taxon>
        <taxon>Trichocomaceae</taxon>
        <taxon>Rasamsonia</taxon>
    </lineage>
</organism>
<feature type="compositionally biased region" description="Low complexity" evidence="1">
    <location>
        <begin position="451"/>
        <end position="495"/>
    </location>
</feature>
<feature type="compositionally biased region" description="Polar residues" evidence="1">
    <location>
        <begin position="335"/>
        <end position="344"/>
    </location>
</feature>
<keyword evidence="3" id="KW-1185">Reference proteome</keyword>
<feature type="region of interest" description="Disordered" evidence="1">
    <location>
        <begin position="189"/>
        <end position="392"/>
    </location>
</feature>
<evidence type="ECO:0000313" key="3">
    <source>
        <dbReference type="Proteomes" id="UP000053958"/>
    </source>
</evidence>
<evidence type="ECO:0000256" key="1">
    <source>
        <dbReference type="SAM" id="MobiDB-lite"/>
    </source>
</evidence>
<accession>A0A0F4YYN8</accession>